<evidence type="ECO:0000313" key="2">
    <source>
        <dbReference type="EMBL" id="KAK4502640.1"/>
    </source>
</evidence>
<feature type="transmembrane region" description="Helical" evidence="1">
    <location>
        <begin position="112"/>
        <end position="134"/>
    </location>
</feature>
<proteinExistence type="predicted"/>
<keyword evidence="1" id="KW-0812">Transmembrane</keyword>
<comment type="caution">
    <text evidence="2">The sequence shown here is derived from an EMBL/GenBank/DDBJ whole genome shotgun (WGS) entry which is preliminary data.</text>
</comment>
<organism evidence="2 3">
    <name type="scientific">Zasmidium cellare</name>
    <name type="common">Wine cellar mold</name>
    <name type="synonym">Racodium cellare</name>
    <dbReference type="NCBI Taxonomy" id="395010"/>
    <lineage>
        <taxon>Eukaryota</taxon>
        <taxon>Fungi</taxon>
        <taxon>Dikarya</taxon>
        <taxon>Ascomycota</taxon>
        <taxon>Pezizomycotina</taxon>
        <taxon>Dothideomycetes</taxon>
        <taxon>Dothideomycetidae</taxon>
        <taxon>Mycosphaerellales</taxon>
        <taxon>Mycosphaerellaceae</taxon>
        <taxon>Zasmidium</taxon>
    </lineage>
</organism>
<feature type="transmembrane region" description="Helical" evidence="1">
    <location>
        <begin position="146"/>
        <end position="162"/>
    </location>
</feature>
<gene>
    <name evidence="2" type="ORF">PRZ48_006066</name>
</gene>
<accession>A0ABR0EMD9</accession>
<evidence type="ECO:0000256" key="1">
    <source>
        <dbReference type="SAM" id="Phobius"/>
    </source>
</evidence>
<keyword evidence="1" id="KW-0472">Membrane</keyword>
<evidence type="ECO:0000313" key="3">
    <source>
        <dbReference type="Proteomes" id="UP001305779"/>
    </source>
</evidence>
<dbReference type="Proteomes" id="UP001305779">
    <property type="component" value="Unassembled WGS sequence"/>
</dbReference>
<keyword evidence="1" id="KW-1133">Transmembrane helix</keyword>
<keyword evidence="3" id="KW-1185">Reference proteome</keyword>
<dbReference type="EMBL" id="JAXOVC010000004">
    <property type="protein sequence ID" value="KAK4502640.1"/>
    <property type="molecule type" value="Genomic_DNA"/>
</dbReference>
<protein>
    <submittedName>
        <fullName evidence="2">Uncharacterized protein</fullName>
    </submittedName>
</protein>
<feature type="transmembrane region" description="Helical" evidence="1">
    <location>
        <begin position="169"/>
        <end position="192"/>
    </location>
</feature>
<reference evidence="2 3" key="1">
    <citation type="journal article" date="2023" name="G3 (Bethesda)">
        <title>A chromosome-level genome assembly of Zasmidium syzygii isolated from banana leaves.</title>
        <authorList>
            <person name="van Westerhoven A.C."/>
            <person name="Mehrabi R."/>
            <person name="Talebi R."/>
            <person name="Steentjes M.B.F."/>
            <person name="Corcolon B."/>
            <person name="Chong P.A."/>
            <person name="Kema G.H.J."/>
            <person name="Seidl M.F."/>
        </authorList>
    </citation>
    <scope>NUCLEOTIDE SEQUENCE [LARGE SCALE GENOMIC DNA]</scope>
    <source>
        <strain evidence="2 3">P124</strain>
    </source>
</reference>
<name>A0ABR0EMD9_ZASCE</name>
<sequence length="197" mass="22960">MNPSRYWSNYTRDLDANRRQPNPKFENDYKAYLDRQIQDMKSENELLSAIEKVDRQRQQIEDRTYPAMTALCNAVVEQQVELRVQLRRAGERFPEPPPGVVRRVGRLLLKGFLVLGLLYTLAMLNIILLGAFATACDMLTPSWMDLKPYPPIVSVFWAVAFVSHRRGRWAVYVLFGSSIWFLVFAGMMWQVWDVIRG</sequence>